<evidence type="ECO:0000259" key="1">
    <source>
        <dbReference type="Pfam" id="PF13401"/>
    </source>
</evidence>
<dbReference type="Pfam" id="PF13401">
    <property type="entry name" value="AAA_22"/>
    <property type="match status" value="1"/>
</dbReference>
<dbReference type="AlphaFoldDB" id="A0AAJ1ECY9"/>
<dbReference type="InterPro" id="IPR027417">
    <property type="entry name" value="P-loop_NTPase"/>
</dbReference>
<dbReference type="Proteomes" id="UP000825699">
    <property type="component" value="Unassembled WGS sequence"/>
</dbReference>
<name>A0AAJ1ECY9_RHILE</name>
<sequence>MTNSENYESKRSQAAIDRVRDLVGADRLSVADRIAQLYNEYIALDRDKLLRSALVASIASVTTPITGKPDKRRIVAVCGRSGAGKTTSIVKHIQSLKAMASYFDEDGVRVHPVIFIEAPSPCTPRLLAIAGLEALGHTPPDRIRENEAWLLFRRLLKVHKVMWVVIDEAQHTIESATIREATVIGDAFKNLTQMPEWPVRLILVGVSPLASFLARKQLYNRRTVVPFDNVDAEGNTDLIKSILNTIVLEHAGMELRIHLEEESADDHEGVKSADDQEGENKKKGAFLKRLMHACDAEFGSVVQMIRAAVELAMLDGREHVLLDDFAKTYASFSGCRPSKNVFTAANWQDLDPATALLRDDDRAWEESKLKAKGKNATKYGVRPQ</sequence>
<feature type="domain" description="ORC1/DEAH AAA+ ATPase" evidence="1">
    <location>
        <begin position="71"/>
        <end position="209"/>
    </location>
</feature>
<dbReference type="RefSeq" id="WP_222263448.1">
    <property type="nucleotide sequence ID" value="NZ_JAAXEB010000027.1"/>
</dbReference>
<protein>
    <submittedName>
        <fullName evidence="2">AAA family ATPase</fullName>
    </submittedName>
</protein>
<proteinExistence type="predicted"/>
<dbReference type="Gene3D" id="3.40.50.300">
    <property type="entry name" value="P-loop containing nucleotide triphosphate hydrolases"/>
    <property type="match status" value="1"/>
</dbReference>
<evidence type="ECO:0000313" key="2">
    <source>
        <dbReference type="EMBL" id="MBY5628001.1"/>
    </source>
</evidence>
<evidence type="ECO:0000313" key="3">
    <source>
        <dbReference type="Proteomes" id="UP000825699"/>
    </source>
</evidence>
<reference evidence="2" key="1">
    <citation type="submission" date="2020-04" db="EMBL/GenBank/DDBJ databases">
        <title>Global-level population genomics supports evidence of horizontal gene transfer on evolution of Rhizobia in Lentils.</title>
        <authorList>
            <person name="Gai Y."/>
            <person name="Cook D."/>
            <person name="Riely B."/>
        </authorList>
    </citation>
    <scope>NUCLEOTIDE SEQUENCE</scope>
    <source>
        <strain evidence="2">Derici101B</strain>
    </source>
</reference>
<dbReference type="SUPFAM" id="SSF52540">
    <property type="entry name" value="P-loop containing nucleoside triphosphate hydrolases"/>
    <property type="match status" value="2"/>
</dbReference>
<accession>A0AAJ1ECY9</accession>
<dbReference type="GO" id="GO:0016887">
    <property type="term" value="F:ATP hydrolysis activity"/>
    <property type="evidence" value="ECO:0007669"/>
    <property type="project" value="InterPro"/>
</dbReference>
<comment type="caution">
    <text evidence="2">The sequence shown here is derived from an EMBL/GenBank/DDBJ whole genome shotgun (WGS) entry which is preliminary data.</text>
</comment>
<organism evidence="2 3">
    <name type="scientific">Rhizobium leguminosarum</name>
    <dbReference type="NCBI Taxonomy" id="384"/>
    <lineage>
        <taxon>Bacteria</taxon>
        <taxon>Pseudomonadati</taxon>
        <taxon>Pseudomonadota</taxon>
        <taxon>Alphaproteobacteria</taxon>
        <taxon>Hyphomicrobiales</taxon>
        <taxon>Rhizobiaceae</taxon>
        <taxon>Rhizobium/Agrobacterium group</taxon>
        <taxon>Rhizobium</taxon>
    </lineage>
</organism>
<gene>
    <name evidence="2" type="ORF">HFO42_07720</name>
</gene>
<dbReference type="InterPro" id="IPR049945">
    <property type="entry name" value="AAA_22"/>
</dbReference>
<dbReference type="EMBL" id="JAAXEP010000003">
    <property type="protein sequence ID" value="MBY5628001.1"/>
    <property type="molecule type" value="Genomic_DNA"/>
</dbReference>